<evidence type="ECO:0000256" key="4">
    <source>
        <dbReference type="ARBA" id="ARBA00022723"/>
    </source>
</evidence>
<dbReference type="CDD" id="cd16469">
    <property type="entry name" value="RING-H2_RNF24-like"/>
    <property type="match status" value="1"/>
</dbReference>
<keyword evidence="7" id="KW-0862">Zinc</keyword>
<keyword evidence="6" id="KW-0833">Ubl conjugation pathway</keyword>
<evidence type="ECO:0000256" key="5">
    <source>
        <dbReference type="ARBA" id="ARBA00022771"/>
    </source>
</evidence>
<dbReference type="PANTHER" id="PTHR22937">
    <property type="entry name" value="E3 UBIQUITIN-PROTEIN LIGASE RNF165"/>
    <property type="match status" value="1"/>
</dbReference>
<dbReference type="SUPFAM" id="SSF57850">
    <property type="entry name" value="RING/U-box"/>
    <property type="match status" value="1"/>
</dbReference>
<dbReference type="KEGG" id="mtr:11411925"/>
<dbReference type="SMART" id="SM00184">
    <property type="entry name" value="RING"/>
    <property type="match status" value="1"/>
</dbReference>
<evidence type="ECO:0000313" key="12">
    <source>
        <dbReference type="EnsemblPlants" id="AES94665"/>
    </source>
</evidence>
<comment type="catalytic activity">
    <reaction evidence="1">
        <text>S-ubiquitinyl-[E2 ubiquitin-conjugating enzyme]-L-cysteine + [acceptor protein]-L-lysine = [E2 ubiquitin-conjugating enzyme]-L-cysteine + N(6)-ubiquitinyl-[acceptor protein]-L-lysine.</text>
        <dbReference type="EC" id="2.3.2.27"/>
    </reaction>
</comment>
<keyword evidence="5 8" id="KW-0863">Zinc-finger</keyword>
<keyword evidence="4" id="KW-0479">Metal-binding</keyword>
<organism evidence="11 13">
    <name type="scientific">Medicago truncatula</name>
    <name type="common">Barrel medic</name>
    <name type="synonym">Medicago tribuloides</name>
    <dbReference type="NCBI Taxonomy" id="3880"/>
    <lineage>
        <taxon>Eukaryota</taxon>
        <taxon>Viridiplantae</taxon>
        <taxon>Streptophyta</taxon>
        <taxon>Embryophyta</taxon>
        <taxon>Tracheophyta</taxon>
        <taxon>Spermatophyta</taxon>
        <taxon>Magnoliopsida</taxon>
        <taxon>eudicotyledons</taxon>
        <taxon>Gunneridae</taxon>
        <taxon>Pentapetalae</taxon>
        <taxon>rosids</taxon>
        <taxon>fabids</taxon>
        <taxon>Fabales</taxon>
        <taxon>Fabaceae</taxon>
        <taxon>Papilionoideae</taxon>
        <taxon>50 kb inversion clade</taxon>
        <taxon>NPAAA clade</taxon>
        <taxon>Hologalegina</taxon>
        <taxon>IRL clade</taxon>
        <taxon>Trifolieae</taxon>
        <taxon>Medicago</taxon>
    </lineage>
</organism>
<dbReference type="Proteomes" id="UP000002051">
    <property type="component" value="Chromosome 5"/>
</dbReference>
<dbReference type="EMBL" id="CM001221">
    <property type="protein sequence ID" value="AES94665.1"/>
    <property type="molecule type" value="Genomic_DNA"/>
</dbReference>
<feature type="compositionally biased region" description="Polar residues" evidence="9">
    <location>
        <begin position="140"/>
        <end position="150"/>
    </location>
</feature>
<dbReference type="eggNOG" id="KOG0800">
    <property type="taxonomic scope" value="Eukaryota"/>
</dbReference>
<feature type="region of interest" description="Disordered" evidence="9">
    <location>
        <begin position="78"/>
        <end position="150"/>
    </location>
</feature>
<dbReference type="PANTHER" id="PTHR22937:SF163">
    <property type="entry name" value="RING-TYPE E3 UBIQUITIN TRANSFERASE"/>
    <property type="match status" value="1"/>
</dbReference>
<accession>G7K6K8</accession>
<dbReference type="Pfam" id="PF13639">
    <property type="entry name" value="zf-RING_2"/>
    <property type="match status" value="1"/>
</dbReference>
<evidence type="ECO:0000256" key="3">
    <source>
        <dbReference type="ARBA" id="ARBA00022679"/>
    </source>
</evidence>
<dbReference type="InterPro" id="IPR013083">
    <property type="entry name" value="Znf_RING/FYVE/PHD"/>
</dbReference>
<dbReference type="InterPro" id="IPR001841">
    <property type="entry name" value="Znf_RING"/>
</dbReference>
<proteinExistence type="predicted"/>
<evidence type="ECO:0000256" key="6">
    <source>
        <dbReference type="ARBA" id="ARBA00022786"/>
    </source>
</evidence>
<keyword evidence="3" id="KW-0808">Transferase</keyword>
<evidence type="ECO:0000256" key="9">
    <source>
        <dbReference type="SAM" id="MobiDB-lite"/>
    </source>
</evidence>
<dbReference type="HOGENOM" id="CLU_031590_0_0_1"/>
<evidence type="ECO:0000256" key="8">
    <source>
        <dbReference type="PROSITE-ProRule" id="PRU00175"/>
    </source>
</evidence>
<evidence type="ECO:0000259" key="10">
    <source>
        <dbReference type="PROSITE" id="PS50089"/>
    </source>
</evidence>
<dbReference type="EC" id="2.3.2.27" evidence="2"/>
<feature type="domain" description="RING-type" evidence="10">
    <location>
        <begin position="286"/>
        <end position="329"/>
    </location>
</feature>
<evidence type="ECO:0000256" key="2">
    <source>
        <dbReference type="ARBA" id="ARBA00012483"/>
    </source>
</evidence>
<reference evidence="11 13" key="2">
    <citation type="journal article" date="2014" name="BMC Genomics">
        <title>An improved genome release (version Mt4.0) for the model legume Medicago truncatula.</title>
        <authorList>
            <person name="Tang H."/>
            <person name="Krishnakumar V."/>
            <person name="Bidwell S."/>
            <person name="Rosen B."/>
            <person name="Chan A."/>
            <person name="Zhou S."/>
            <person name="Gentzbittel L."/>
            <person name="Childs K.L."/>
            <person name="Yandell M."/>
            <person name="Gundlach H."/>
            <person name="Mayer K.F."/>
            <person name="Schwartz D.C."/>
            <person name="Town C.D."/>
        </authorList>
    </citation>
    <scope>GENOME REANNOTATION</scope>
    <source>
        <strain evidence="12 13">cv. Jemalong A17</strain>
    </source>
</reference>
<dbReference type="EnsemblPlants" id="AES94665">
    <property type="protein sequence ID" value="AES94665"/>
    <property type="gene ID" value="MTR_5g016980"/>
</dbReference>
<dbReference type="GO" id="GO:0008270">
    <property type="term" value="F:zinc ion binding"/>
    <property type="evidence" value="ECO:0007669"/>
    <property type="project" value="UniProtKB-KW"/>
</dbReference>
<reference evidence="12" key="3">
    <citation type="submission" date="2015-04" db="UniProtKB">
        <authorList>
            <consortium name="EnsemblPlants"/>
        </authorList>
    </citation>
    <scope>IDENTIFICATION</scope>
    <source>
        <strain evidence="12">cv. Jemalong A17</strain>
    </source>
</reference>
<dbReference type="OrthoDB" id="1411524at2759"/>
<name>G7K6K8_MEDTR</name>
<dbReference type="PaxDb" id="3880-AES94665"/>
<evidence type="ECO:0000256" key="7">
    <source>
        <dbReference type="ARBA" id="ARBA00022833"/>
    </source>
</evidence>
<dbReference type="GO" id="GO:0061630">
    <property type="term" value="F:ubiquitin protein ligase activity"/>
    <property type="evidence" value="ECO:0000318"/>
    <property type="project" value="GO_Central"/>
</dbReference>
<protein>
    <recommendedName>
        <fullName evidence="2">RING-type E3 ubiquitin transferase</fullName>
        <ecNumber evidence="2">2.3.2.27</ecNumber>
    </recommendedName>
</protein>
<dbReference type="AlphaFoldDB" id="G7K6K8"/>
<evidence type="ECO:0000313" key="11">
    <source>
        <dbReference type="EMBL" id="AES94665.1"/>
    </source>
</evidence>
<evidence type="ECO:0000313" key="13">
    <source>
        <dbReference type="Proteomes" id="UP000002051"/>
    </source>
</evidence>
<evidence type="ECO:0000256" key="1">
    <source>
        <dbReference type="ARBA" id="ARBA00000900"/>
    </source>
</evidence>
<dbReference type="PROSITE" id="PS50089">
    <property type="entry name" value="ZF_RING_2"/>
    <property type="match status" value="1"/>
</dbReference>
<reference evidence="11 13" key="1">
    <citation type="journal article" date="2011" name="Nature">
        <title>The Medicago genome provides insight into the evolution of rhizobial symbioses.</title>
        <authorList>
            <person name="Young N.D."/>
            <person name="Debelle F."/>
            <person name="Oldroyd G.E."/>
            <person name="Geurts R."/>
            <person name="Cannon S.B."/>
            <person name="Udvardi M.K."/>
            <person name="Benedito V.A."/>
            <person name="Mayer K.F."/>
            <person name="Gouzy J."/>
            <person name="Schoof H."/>
            <person name="Van de Peer Y."/>
            <person name="Proost S."/>
            <person name="Cook D.R."/>
            <person name="Meyers B.C."/>
            <person name="Spannagl M."/>
            <person name="Cheung F."/>
            <person name="De Mita S."/>
            <person name="Krishnakumar V."/>
            <person name="Gundlach H."/>
            <person name="Zhou S."/>
            <person name="Mudge J."/>
            <person name="Bharti A.K."/>
            <person name="Murray J.D."/>
            <person name="Naoumkina M.A."/>
            <person name="Rosen B."/>
            <person name="Silverstein K.A."/>
            <person name="Tang H."/>
            <person name="Rombauts S."/>
            <person name="Zhao P.X."/>
            <person name="Zhou P."/>
            <person name="Barbe V."/>
            <person name="Bardou P."/>
            <person name="Bechner M."/>
            <person name="Bellec A."/>
            <person name="Berger A."/>
            <person name="Berges H."/>
            <person name="Bidwell S."/>
            <person name="Bisseling T."/>
            <person name="Choisne N."/>
            <person name="Couloux A."/>
            <person name="Denny R."/>
            <person name="Deshpande S."/>
            <person name="Dai X."/>
            <person name="Doyle J.J."/>
            <person name="Dudez A.M."/>
            <person name="Farmer A.D."/>
            <person name="Fouteau S."/>
            <person name="Franken C."/>
            <person name="Gibelin C."/>
            <person name="Gish J."/>
            <person name="Goldstein S."/>
            <person name="Gonzalez A.J."/>
            <person name="Green P.J."/>
            <person name="Hallab A."/>
            <person name="Hartog M."/>
            <person name="Hua A."/>
            <person name="Humphray S.J."/>
            <person name="Jeong D.H."/>
            <person name="Jing Y."/>
            <person name="Jocker A."/>
            <person name="Kenton S.M."/>
            <person name="Kim D.J."/>
            <person name="Klee K."/>
            <person name="Lai H."/>
            <person name="Lang C."/>
            <person name="Lin S."/>
            <person name="Macmil S.L."/>
            <person name="Magdelenat G."/>
            <person name="Matthews L."/>
            <person name="McCorrison J."/>
            <person name="Monaghan E.L."/>
            <person name="Mun J.H."/>
            <person name="Najar F.Z."/>
            <person name="Nicholson C."/>
            <person name="Noirot C."/>
            <person name="O'Bleness M."/>
            <person name="Paule C.R."/>
            <person name="Poulain J."/>
            <person name="Prion F."/>
            <person name="Qin B."/>
            <person name="Qu C."/>
            <person name="Retzel E.F."/>
            <person name="Riddle C."/>
            <person name="Sallet E."/>
            <person name="Samain S."/>
            <person name="Samson N."/>
            <person name="Sanders I."/>
            <person name="Saurat O."/>
            <person name="Scarpelli C."/>
            <person name="Schiex T."/>
            <person name="Segurens B."/>
            <person name="Severin A.J."/>
            <person name="Sherrier D.J."/>
            <person name="Shi R."/>
            <person name="Sims S."/>
            <person name="Singer S.R."/>
            <person name="Sinharoy S."/>
            <person name="Sterck L."/>
            <person name="Viollet A."/>
            <person name="Wang B.B."/>
            <person name="Wang K."/>
            <person name="Wang M."/>
            <person name="Wang X."/>
            <person name="Warfsmann J."/>
            <person name="Weissenbach J."/>
            <person name="White D.D."/>
            <person name="White J.D."/>
            <person name="Wiley G.B."/>
            <person name="Wincker P."/>
            <person name="Xing Y."/>
            <person name="Yang L."/>
            <person name="Yao Z."/>
            <person name="Ying F."/>
            <person name="Zhai J."/>
            <person name="Zhou L."/>
            <person name="Zuber A."/>
            <person name="Denarie J."/>
            <person name="Dixon R.A."/>
            <person name="May G.D."/>
            <person name="Schwartz D.C."/>
            <person name="Rogers J."/>
            <person name="Quetier F."/>
            <person name="Town C.D."/>
            <person name="Roe B.A."/>
        </authorList>
    </citation>
    <scope>NUCLEOTIDE SEQUENCE [LARGE SCALE GENOMIC DNA]</scope>
    <source>
        <strain evidence="11">A17</strain>
        <strain evidence="12 13">cv. Jemalong A17</strain>
    </source>
</reference>
<sequence length="340" mass="38311">MANQYRLGNQHSEETNPHRDAVYLRLFGTNISIINGGPRIVLFIPVIGGQTGARPTEPVAGSDFQRSGVVAGNSSNVNSISSFSDGINPTATGTRNDELFRASSRLKRSRSHDPLTRGETSNQGLQVDPSPSSSVPPRQPITTLNPSPSNYYQLNPPPAPLGFGFTIAAQTDQYIQTSSGSPRSENVTSHGGIHHNFISTSHELRPERNRLRIENFSVLDYWATQNRWLHSQERIDRMTNSEDWLSDEWLDKVMKAGLREEEISESIQKETYQPNIKETSTMNQTCTICQEDYIDGERIGRLDCIHRHIYHLDCISQWLEVKNVCPVCKEIALRIYDEDE</sequence>
<gene>
    <name evidence="12" type="primary">11411925</name>
    <name evidence="11" type="ordered locus">MTR_5g016980</name>
</gene>
<dbReference type="InterPro" id="IPR045191">
    <property type="entry name" value="MBR1/2-like"/>
</dbReference>
<keyword evidence="13" id="KW-1185">Reference proteome</keyword>
<dbReference type="Gene3D" id="3.30.40.10">
    <property type="entry name" value="Zinc/RING finger domain, C3HC4 (zinc finger)"/>
    <property type="match status" value="1"/>
</dbReference>